<dbReference type="Gene3D" id="1.20.5.340">
    <property type="match status" value="1"/>
</dbReference>
<protein>
    <submittedName>
        <fullName evidence="1">DUF1640 domain-containing protein</fullName>
    </submittedName>
</protein>
<dbReference type="EMBL" id="JAXARY010000014">
    <property type="protein sequence ID" value="MDX8128741.1"/>
    <property type="molecule type" value="Genomic_DNA"/>
</dbReference>
<proteinExistence type="predicted"/>
<evidence type="ECO:0000313" key="2">
    <source>
        <dbReference type="Proteomes" id="UP001284537"/>
    </source>
</evidence>
<organism evidence="1 2">
    <name type="scientific">Methylomonas defluvii</name>
    <dbReference type="NCBI Taxonomy" id="3045149"/>
    <lineage>
        <taxon>Bacteria</taxon>
        <taxon>Pseudomonadati</taxon>
        <taxon>Pseudomonadota</taxon>
        <taxon>Gammaproteobacteria</taxon>
        <taxon>Methylococcales</taxon>
        <taxon>Methylococcaceae</taxon>
        <taxon>Methylomonas</taxon>
    </lineage>
</organism>
<comment type="caution">
    <text evidence="1">The sequence shown here is derived from an EMBL/GenBank/DDBJ whole genome shotgun (WGS) entry which is preliminary data.</text>
</comment>
<dbReference type="Proteomes" id="UP001284537">
    <property type="component" value="Unassembled WGS sequence"/>
</dbReference>
<reference evidence="1 2" key="1">
    <citation type="submission" date="2023-11" db="EMBL/GenBank/DDBJ databases">
        <authorList>
            <person name="Ouyang M.-Y."/>
        </authorList>
    </citation>
    <scope>NUCLEOTIDE SEQUENCE [LARGE SCALE GENOMIC DNA]</scope>
    <source>
        <strain evidence="1 2">OY6</strain>
    </source>
</reference>
<dbReference type="RefSeq" id="WP_033157634.1">
    <property type="nucleotide sequence ID" value="NZ_JAXARY010000014.1"/>
</dbReference>
<keyword evidence="2" id="KW-1185">Reference proteome</keyword>
<evidence type="ECO:0000313" key="1">
    <source>
        <dbReference type="EMBL" id="MDX8128741.1"/>
    </source>
</evidence>
<gene>
    <name evidence="1" type="ORF">QLH52_15705</name>
</gene>
<sequence>MASVTFDTHKFARKLKEAGFDEKQAEAVSEAFRDAQTEADPLTKKDLQIELAPVKSDLLIVKWMLGLVFAAEVMPLLAKLLA</sequence>
<accession>A0ABU4UHR2</accession>
<name>A0ABU4UHR2_9GAMM</name>